<accession>A0A364LG31</accession>
<dbReference type="SUPFAM" id="SSF50447">
    <property type="entry name" value="Translation proteins"/>
    <property type="match status" value="1"/>
</dbReference>
<organism evidence="8 9">
    <name type="scientific">Legionella quinlivanii</name>
    <dbReference type="NCBI Taxonomy" id="45073"/>
    <lineage>
        <taxon>Bacteria</taxon>
        <taxon>Pseudomonadati</taxon>
        <taxon>Pseudomonadota</taxon>
        <taxon>Gammaproteobacteria</taxon>
        <taxon>Legionellales</taxon>
        <taxon>Legionellaceae</taxon>
        <taxon>Legionella</taxon>
    </lineage>
</organism>
<dbReference type="GO" id="GO:0042274">
    <property type="term" value="P:ribosomal small subunit biogenesis"/>
    <property type="evidence" value="ECO:0007669"/>
    <property type="project" value="UniProtKB-UniRule"/>
</dbReference>
<keyword evidence="4 5" id="KW-0143">Chaperone</keyword>
<evidence type="ECO:0000256" key="1">
    <source>
        <dbReference type="ARBA" id="ARBA00022490"/>
    </source>
</evidence>
<comment type="similarity">
    <text evidence="5">Belongs to the RimM family.</text>
</comment>
<dbReference type="Pfam" id="PF24986">
    <property type="entry name" value="PRC_RimM"/>
    <property type="match status" value="1"/>
</dbReference>
<comment type="subunit">
    <text evidence="5">Binds ribosomal protein uS19.</text>
</comment>
<evidence type="ECO:0000313" key="8">
    <source>
        <dbReference type="EMBL" id="RAP35110.1"/>
    </source>
</evidence>
<dbReference type="GO" id="GO:0006364">
    <property type="term" value="P:rRNA processing"/>
    <property type="evidence" value="ECO:0007669"/>
    <property type="project" value="UniProtKB-UniRule"/>
</dbReference>
<keyword evidence="3 5" id="KW-0698">rRNA processing</keyword>
<dbReference type="Gene3D" id="2.40.30.60">
    <property type="entry name" value="RimM"/>
    <property type="match status" value="1"/>
</dbReference>
<sequence length="169" mass="19304">MSDLTDWIIVGRFGRVHGIKGLITVHSFTEPRNNILDYADWHISIAKQWQPVELLQVELSDKHILVRVKGYNEREEAAKLTNAEIAISSKQLPVLEPDEFYWHQLVGLKVINQSNELLGTVTEVIATGSNDVLIVNGERRHLIPYLPGHYVIKVDLSQQQILVDWDADF</sequence>
<comment type="caution">
    <text evidence="8">The sequence shown here is derived from an EMBL/GenBank/DDBJ whole genome shotgun (WGS) entry which is preliminary data.</text>
</comment>
<dbReference type="HAMAP" id="MF_00014">
    <property type="entry name" value="Ribosome_mat_RimM"/>
    <property type="match status" value="1"/>
</dbReference>
<dbReference type="InterPro" id="IPR009000">
    <property type="entry name" value="Transl_B-barrel_sf"/>
</dbReference>
<keyword evidence="1 5" id="KW-0963">Cytoplasm</keyword>
<comment type="subcellular location">
    <subcellularLocation>
        <location evidence="5">Cytoplasm</location>
    </subcellularLocation>
</comment>
<dbReference type="PANTHER" id="PTHR33692">
    <property type="entry name" value="RIBOSOME MATURATION FACTOR RIMM"/>
    <property type="match status" value="1"/>
</dbReference>
<dbReference type="GO" id="GO:0005840">
    <property type="term" value="C:ribosome"/>
    <property type="evidence" value="ECO:0007669"/>
    <property type="project" value="InterPro"/>
</dbReference>
<dbReference type="GO" id="GO:0043022">
    <property type="term" value="F:ribosome binding"/>
    <property type="evidence" value="ECO:0007669"/>
    <property type="project" value="InterPro"/>
</dbReference>
<dbReference type="InterPro" id="IPR011033">
    <property type="entry name" value="PRC_barrel-like_sf"/>
</dbReference>
<evidence type="ECO:0000256" key="5">
    <source>
        <dbReference type="HAMAP-Rule" id="MF_00014"/>
    </source>
</evidence>
<evidence type="ECO:0000256" key="2">
    <source>
        <dbReference type="ARBA" id="ARBA00022517"/>
    </source>
</evidence>
<name>A0A364LG31_9GAMM</name>
<dbReference type="PANTHER" id="PTHR33692:SF1">
    <property type="entry name" value="RIBOSOME MATURATION FACTOR RIMM"/>
    <property type="match status" value="1"/>
</dbReference>
<dbReference type="AlphaFoldDB" id="A0A364LG31"/>
<reference evidence="8 9" key="1">
    <citation type="submission" date="2017-02" db="EMBL/GenBank/DDBJ databases">
        <title>Legionella quilivanii strain from human: case report and whole genome sequencing analysis.</title>
        <authorList>
            <person name="Lalancette C."/>
            <person name="Leduc J.-M."/>
            <person name="Levesque S."/>
            <person name="Fournier E."/>
            <person name="Saoud J."/>
            <person name="Faucher S.P."/>
            <person name="Bernard K."/>
            <person name="Martineau C."/>
            <person name="Longtin J."/>
        </authorList>
    </citation>
    <scope>NUCLEOTIDE SEQUENCE [LARGE SCALE GENOMIC DNA]</scope>
    <source>
        <strain evidence="8 9">ID143958</strain>
    </source>
</reference>
<protein>
    <recommendedName>
        <fullName evidence="5">Ribosome maturation factor RimM</fullName>
    </recommendedName>
</protein>
<dbReference type="Proteomes" id="UP000249458">
    <property type="component" value="Unassembled WGS sequence"/>
</dbReference>
<dbReference type="InterPro" id="IPR056792">
    <property type="entry name" value="PRC_RimM"/>
</dbReference>
<proteinExistence type="inferred from homology"/>
<dbReference type="Pfam" id="PF01782">
    <property type="entry name" value="RimM"/>
    <property type="match status" value="1"/>
</dbReference>
<feature type="domain" description="Ribosome maturation factor RimM PRC barrel" evidence="7">
    <location>
        <begin position="102"/>
        <end position="166"/>
    </location>
</feature>
<gene>
    <name evidence="5" type="primary">rimM</name>
    <name evidence="8" type="ORF">B1207_13460</name>
</gene>
<evidence type="ECO:0000256" key="3">
    <source>
        <dbReference type="ARBA" id="ARBA00022552"/>
    </source>
</evidence>
<evidence type="ECO:0000259" key="6">
    <source>
        <dbReference type="Pfam" id="PF01782"/>
    </source>
</evidence>
<evidence type="ECO:0000256" key="4">
    <source>
        <dbReference type="ARBA" id="ARBA00023186"/>
    </source>
</evidence>
<dbReference type="GO" id="GO:0005737">
    <property type="term" value="C:cytoplasm"/>
    <property type="evidence" value="ECO:0007669"/>
    <property type="project" value="UniProtKB-SubCell"/>
</dbReference>
<comment type="domain">
    <text evidence="5">The PRC barrel domain binds ribosomal protein uS19.</text>
</comment>
<dbReference type="InterPro" id="IPR002676">
    <property type="entry name" value="RimM_N"/>
</dbReference>
<dbReference type="EMBL" id="MVJN01000011">
    <property type="protein sequence ID" value="RAP35110.1"/>
    <property type="molecule type" value="Genomic_DNA"/>
</dbReference>
<comment type="function">
    <text evidence="5">An accessory protein needed during the final step in the assembly of 30S ribosomal subunit, possibly for assembly of the head region. Essential for efficient processing of 16S rRNA. May be needed both before and after RbfA during the maturation of 16S rRNA. It has affinity for free ribosomal 30S subunits but not for 70S ribosomes.</text>
</comment>
<dbReference type="SUPFAM" id="SSF50346">
    <property type="entry name" value="PRC-barrel domain"/>
    <property type="match status" value="1"/>
</dbReference>
<dbReference type="InterPro" id="IPR036976">
    <property type="entry name" value="RimM_N_sf"/>
</dbReference>
<dbReference type="InterPro" id="IPR011961">
    <property type="entry name" value="RimM"/>
</dbReference>
<dbReference type="RefSeq" id="WP_112220449.1">
    <property type="nucleotide sequence ID" value="NZ_MVJN01000011.1"/>
</dbReference>
<feature type="domain" description="RimM N-terminal" evidence="6">
    <location>
        <begin position="10"/>
        <end position="90"/>
    </location>
</feature>
<keyword evidence="2 5" id="KW-0690">Ribosome biogenesis</keyword>
<evidence type="ECO:0000259" key="7">
    <source>
        <dbReference type="Pfam" id="PF24986"/>
    </source>
</evidence>
<evidence type="ECO:0000313" key="9">
    <source>
        <dbReference type="Proteomes" id="UP000249458"/>
    </source>
</evidence>
<dbReference type="NCBIfam" id="TIGR02273">
    <property type="entry name" value="16S_RimM"/>
    <property type="match status" value="1"/>
</dbReference>
<dbReference type="Gene3D" id="2.30.30.240">
    <property type="entry name" value="PRC-barrel domain"/>
    <property type="match status" value="1"/>
</dbReference>